<sequence length="250" mass="27884">MEVGVYTHKGRIRENNQDSYYLSTDNEIPLYVVADGMGGHKAGEVASAMAVEIVEDVFLKSQDLLKKKDANIPGLIKKTIEEANKEIFHKSLSSEECNGMGTTITLAYFASERLYIGHIGDSRAYIIRNKEIRQLTEDHSLVAEMVKNGSISKEEAQTHPQKNIITRALGTSENIQIDIIIEELIDKDIILLCTDGLTNMITEKEIIEILLADDNLQKCCEKLVGEANIRGGYDNITAIAVRAKRNEVMK</sequence>
<dbReference type="Gene3D" id="3.60.40.10">
    <property type="entry name" value="PPM-type phosphatase domain"/>
    <property type="match status" value="1"/>
</dbReference>
<keyword evidence="4" id="KW-0378">Hydrolase</keyword>
<dbReference type="SMART" id="SM00331">
    <property type="entry name" value="PP2C_SIG"/>
    <property type="match status" value="1"/>
</dbReference>
<keyword evidence="11" id="KW-1185">Reference proteome</keyword>
<dbReference type="PANTHER" id="PTHR47992">
    <property type="entry name" value="PROTEIN PHOSPHATASE"/>
    <property type="match status" value="1"/>
</dbReference>
<evidence type="ECO:0000256" key="7">
    <source>
        <dbReference type="ARBA" id="ARBA00047761"/>
    </source>
</evidence>
<dbReference type="EC" id="3.1.3.16" evidence="2"/>
<dbReference type="SMART" id="SM00332">
    <property type="entry name" value="PP2Cc"/>
    <property type="match status" value="1"/>
</dbReference>
<name>A0A410QCG9_9FIRM</name>
<dbReference type="SUPFAM" id="SSF81606">
    <property type="entry name" value="PP2C-like"/>
    <property type="match status" value="1"/>
</dbReference>
<evidence type="ECO:0000256" key="5">
    <source>
        <dbReference type="ARBA" id="ARBA00022912"/>
    </source>
</evidence>
<evidence type="ECO:0000256" key="4">
    <source>
        <dbReference type="ARBA" id="ARBA00022801"/>
    </source>
</evidence>
<proteinExistence type="predicted"/>
<comment type="catalytic activity">
    <reaction evidence="7">
        <text>O-phospho-L-seryl-[protein] + H2O = L-seryl-[protein] + phosphate</text>
        <dbReference type="Rhea" id="RHEA:20629"/>
        <dbReference type="Rhea" id="RHEA-COMP:9863"/>
        <dbReference type="Rhea" id="RHEA-COMP:11604"/>
        <dbReference type="ChEBI" id="CHEBI:15377"/>
        <dbReference type="ChEBI" id="CHEBI:29999"/>
        <dbReference type="ChEBI" id="CHEBI:43474"/>
        <dbReference type="ChEBI" id="CHEBI:83421"/>
        <dbReference type="EC" id="3.1.3.16"/>
    </reaction>
</comment>
<dbReference type="InterPro" id="IPR036457">
    <property type="entry name" value="PPM-type-like_dom_sf"/>
</dbReference>
<dbReference type="RefSeq" id="WP_128752415.1">
    <property type="nucleotide sequence ID" value="NZ_CP035282.1"/>
</dbReference>
<comment type="cofactor">
    <cofactor evidence="1">
        <name>Mn(2+)</name>
        <dbReference type="ChEBI" id="CHEBI:29035"/>
    </cofactor>
</comment>
<organism evidence="10 11">
    <name type="scientific">Acidilutibacter cellobiosedens</name>
    <dbReference type="NCBI Taxonomy" id="2507161"/>
    <lineage>
        <taxon>Bacteria</taxon>
        <taxon>Bacillati</taxon>
        <taxon>Bacillota</taxon>
        <taxon>Tissierellia</taxon>
        <taxon>Tissierellales</taxon>
        <taxon>Acidilutibacteraceae</taxon>
        <taxon>Acidilutibacter</taxon>
    </lineage>
</organism>
<keyword evidence="6" id="KW-0464">Manganese</keyword>
<evidence type="ECO:0000256" key="1">
    <source>
        <dbReference type="ARBA" id="ARBA00001936"/>
    </source>
</evidence>
<gene>
    <name evidence="10" type="ORF">EQM13_08165</name>
</gene>
<dbReference type="KEGG" id="spoa:EQM13_08165"/>
<dbReference type="GO" id="GO:0046872">
    <property type="term" value="F:metal ion binding"/>
    <property type="evidence" value="ECO:0007669"/>
    <property type="project" value="UniProtKB-KW"/>
</dbReference>
<comment type="catalytic activity">
    <reaction evidence="8">
        <text>O-phospho-L-threonyl-[protein] + H2O = L-threonyl-[protein] + phosphate</text>
        <dbReference type="Rhea" id="RHEA:47004"/>
        <dbReference type="Rhea" id="RHEA-COMP:11060"/>
        <dbReference type="Rhea" id="RHEA-COMP:11605"/>
        <dbReference type="ChEBI" id="CHEBI:15377"/>
        <dbReference type="ChEBI" id="CHEBI:30013"/>
        <dbReference type="ChEBI" id="CHEBI:43474"/>
        <dbReference type="ChEBI" id="CHEBI:61977"/>
        <dbReference type="EC" id="3.1.3.16"/>
    </reaction>
</comment>
<dbReference type="CDD" id="cd00143">
    <property type="entry name" value="PP2Cc"/>
    <property type="match status" value="1"/>
</dbReference>
<accession>A0A410QCG9</accession>
<feature type="domain" description="PPM-type phosphatase" evidence="9">
    <location>
        <begin position="2"/>
        <end position="243"/>
    </location>
</feature>
<dbReference type="Pfam" id="PF13672">
    <property type="entry name" value="PP2C_2"/>
    <property type="match status" value="1"/>
</dbReference>
<evidence type="ECO:0000313" key="10">
    <source>
        <dbReference type="EMBL" id="QAT61554.1"/>
    </source>
</evidence>
<protein>
    <recommendedName>
        <fullName evidence="2">protein-serine/threonine phosphatase</fullName>
        <ecNumber evidence="2">3.1.3.16</ecNumber>
    </recommendedName>
</protein>
<dbReference type="AlphaFoldDB" id="A0A410QCG9"/>
<dbReference type="EMBL" id="CP035282">
    <property type="protein sequence ID" value="QAT61554.1"/>
    <property type="molecule type" value="Genomic_DNA"/>
</dbReference>
<evidence type="ECO:0000259" key="9">
    <source>
        <dbReference type="PROSITE" id="PS51746"/>
    </source>
</evidence>
<keyword evidence="3" id="KW-0479">Metal-binding</keyword>
<dbReference type="InterPro" id="IPR001932">
    <property type="entry name" value="PPM-type_phosphatase-like_dom"/>
</dbReference>
<dbReference type="OrthoDB" id="9801841at2"/>
<evidence type="ECO:0000256" key="6">
    <source>
        <dbReference type="ARBA" id="ARBA00023211"/>
    </source>
</evidence>
<keyword evidence="5" id="KW-0904">Protein phosphatase</keyword>
<dbReference type="NCBIfam" id="NF033484">
    <property type="entry name" value="Stp1_PP2C_phos"/>
    <property type="match status" value="1"/>
</dbReference>
<reference evidence="11" key="1">
    <citation type="submission" date="2019-01" db="EMBL/GenBank/DDBJ databases">
        <title>Draft genomes of a novel of Sporanaerobacter strains.</title>
        <authorList>
            <person name="Ma S."/>
        </authorList>
    </citation>
    <scope>NUCLEOTIDE SEQUENCE [LARGE SCALE GENOMIC DNA]</scope>
    <source>
        <strain evidence="11">NJN-17</strain>
    </source>
</reference>
<evidence type="ECO:0000256" key="8">
    <source>
        <dbReference type="ARBA" id="ARBA00048336"/>
    </source>
</evidence>
<dbReference type="FunFam" id="3.60.40.10:FF:000002">
    <property type="entry name" value="Serine/threonine phosphatase stp"/>
    <property type="match status" value="1"/>
</dbReference>
<dbReference type="GO" id="GO:0004722">
    <property type="term" value="F:protein serine/threonine phosphatase activity"/>
    <property type="evidence" value="ECO:0007669"/>
    <property type="project" value="UniProtKB-EC"/>
</dbReference>
<dbReference type="Proteomes" id="UP000287969">
    <property type="component" value="Chromosome"/>
</dbReference>
<evidence type="ECO:0000256" key="2">
    <source>
        <dbReference type="ARBA" id="ARBA00013081"/>
    </source>
</evidence>
<evidence type="ECO:0000256" key="3">
    <source>
        <dbReference type="ARBA" id="ARBA00022723"/>
    </source>
</evidence>
<dbReference type="InterPro" id="IPR015655">
    <property type="entry name" value="PP2C"/>
</dbReference>
<dbReference type="PROSITE" id="PS51746">
    <property type="entry name" value="PPM_2"/>
    <property type="match status" value="1"/>
</dbReference>
<evidence type="ECO:0000313" key="11">
    <source>
        <dbReference type="Proteomes" id="UP000287969"/>
    </source>
</evidence>